<dbReference type="AlphaFoldDB" id="A0A438K807"/>
<proteinExistence type="predicted"/>
<evidence type="ECO:0000313" key="3">
    <source>
        <dbReference type="Proteomes" id="UP000288805"/>
    </source>
</evidence>
<dbReference type="EMBL" id="QGNW01002579">
    <property type="protein sequence ID" value="RVW17227.1"/>
    <property type="molecule type" value="Genomic_DNA"/>
</dbReference>
<gene>
    <name evidence="2" type="ORF">CK203_003800</name>
    <name evidence="1" type="ORF">CK203_069181</name>
</gene>
<comment type="caution">
    <text evidence="2">The sequence shown here is derived from an EMBL/GenBank/DDBJ whole genome shotgun (WGS) entry which is preliminary data.</text>
</comment>
<protein>
    <submittedName>
        <fullName evidence="2">Uncharacterized protein</fullName>
    </submittedName>
</protein>
<reference evidence="2 3" key="1">
    <citation type="journal article" date="2018" name="PLoS Genet.">
        <title>Population sequencing reveals clonal diversity and ancestral inbreeding in the grapevine cultivar Chardonnay.</title>
        <authorList>
            <person name="Roach M.J."/>
            <person name="Johnson D.L."/>
            <person name="Bohlmann J."/>
            <person name="van Vuuren H.J."/>
            <person name="Jones S.J."/>
            <person name="Pretorius I.S."/>
            <person name="Schmidt S.A."/>
            <person name="Borneman A.R."/>
        </authorList>
    </citation>
    <scope>NUCLEOTIDE SEQUENCE [LARGE SCALE GENOMIC DNA]</scope>
    <source>
        <strain evidence="3">cv. Chardonnay</strain>
        <strain evidence="2">I10V1</strain>
        <tissue evidence="2">Leaf</tissue>
    </source>
</reference>
<name>A0A438K807_VITVI</name>
<accession>A0A438K807</accession>
<dbReference type="Proteomes" id="UP000288805">
    <property type="component" value="Unassembled WGS sequence"/>
</dbReference>
<organism evidence="2 3">
    <name type="scientific">Vitis vinifera</name>
    <name type="common">Grape</name>
    <dbReference type="NCBI Taxonomy" id="29760"/>
    <lineage>
        <taxon>Eukaryota</taxon>
        <taxon>Viridiplantae</taxon>
        <taxon>Streptophyta</taxon>
        <taxon>Embryophyta</taxon>
        <taxon>Tracheophyta</taxon>
        <taxon>Spermatophyta</taxon>
        <taxon>Magnoliopsida</taxon>
        <taxon>eudicotyledons</taxon>
        <taxon>Gunneridae</taxon>
        <taxon>Pentapetalae</taxon>
        <taxon>rosids</taxon>
        <taxon>Vitales</taxon>
        <taxon>Vitaceae</taxon>
        <taxon>Viteae</taxon>
        <taxon>Vitis</taxon>
    </lineage>
</organism>
<evidence type="ECO:0000313" key="2">
    <source>
        <dbReference type="EMBL" id="RVX17334.1"/>
    </source>
</evidence>
<sequence>MWRRLPLANGYGGSLEEIGPYGIRVMQALLDRLVPLLLQQLIRDYDNWVQQKCEFSS</sequence>
<dbReference type="EMBL" id="QGNW01000013">
    <property type="protein sequence ID" value="RVX17334.1"/>
    <property type="molecule type" value="Genomic_DNA"/>
</dbReference>
<evidence type="ECO:0000313" key="1">
    <source>
        <dbReference type="EMBL" id="RVW17227.1"/>
    </source>
</evidence>